<accession>A0A9W6S3T9</accession>
<reference evidence="1" key="1">
    <citation type="submission" date="2023-03" db="EMBL/GenBank/DDBJ databases">
        <title>Actinoallomurus iriomotensis NBRC 103684.</title>
        <authorList>
            <person name="Ichikawa N."/>
            <person name="Sato H."/>
            <person name="Tonouchi N."/>
        </authorList>
    </citation>
    <scope>NUCLEOTIDE SEQUENCE</scope>
    <source>
        <strain evidence="1">NBRC 103684</strain>
    </source>
</reference>
<dbReference type="AlphaFoldDB" id="A0A9W6S3T9"/>
<comment type="caution">
    <text evidence="1">The sequence shown here is derived from an EMBL/GenBank/DDBJ whole genome shotgun (WGS) entry which is preliminary data.</text>
</comment>
<sequence>MSVLAIGHLWAPDPPRDPEALVLRVVFVKGMGSPVERPVPDISVYGDGRMVITLPDRRMVTDQRLTYPAYRRVYRDARLAGLAASRTLHGKERMPDAGPTVVTLLAGGRPEVTTVQPGAGGVRAWLINRLIGRLRSLPPGDLRSPPATYRAARMAIIAWRPQETALDPAARVVSWTLRPPPASRQATCTLLTGTDAEAAARLAASAPPGSYWRSGSHLYAVIFRPLLPDEPDCAAATP</sequence>
<name>A0A9W6S3T9_9ACTN</name>
<organism evidence="1 2">
    <name type="scientific">Actinoallomurus iriomotensis</name>
    <dbReference type="NCBI Taxonomy" id="478107"/>
    <lineage>
        <taxon>Bacteria</taxon>
        <taxon>Bacillati</taxon>
        <taxon>Actinomycetota</taxon>
        <taxon>Actinomycetes</taxon>
        <taxon>Streptosporangiales</taxon>
        <taxon>Thermomonosporaceae</taxon>
        <taxon>Actinoallomurus</taxon>
    </lineage>
</organism>
<protein>
    <submittedName>
        <fullName evidence="1">Uncharacterized protein</fullName>
    </submittedName>
</protein>
<dbReference type="Proteomes" id="UP001165074">
    <property type="component" value="Unassembled WGS sequence"/>
</dbReference>
<dbReference type="EMBL" id="BSTK01000009">
    <property type="protein sequence ID" value="GLY88076.1"/>
    <property type="molecule type" value="Genomic_DNA"/>
</dbReference>
<gene>
    <name evidence="1" type="ORF">Airi02_060050</name>
</gene>
<proteinExistence type="predicted"/>
<keyword evidence="2" id="KW-1185">Reference proteome</keyword>
<evidence type="ECO:0000313" key="2">
    <source>
        <dbReference type="Proteomes" id="UP001165074"/>
    </source>
</evidence>
<evidence type="ECO:0000313" key="1">
    <source>
        <dbReference type="EMBL" id="GLY88076.1"/>
    </source>
</evidence>